<accession>A0A194W3W9</accession>
<protein>
    <submittedName>
        <fullName evidence="1">Uncharacterized protein</fullName>
    </submittedName>
</protein>
<reference evidence="1" key="1">
    <citation type="submission" date="2014-12" db="EMBL/GenBank/DDBJ databases">
        <title>Genome Sequence of Valsa Canker Pathogens Uncovers a Specific Adaption of Colonization on Woody Bark.</title>
        <authorList>
            <person name="Yin Z."/>
            <person name="Liu H."/>
            <person name="Gao X."/>
            <person name="Li Z."/>
            <person name="Song N."/>
            <person name="Ke X."/>
            <person name="Dai Q."/>
            <person name="Wu Y."/>
            <person name="Sun Y."/>
            <person name="Xu J.-R."/>
            <person name="Kang Z.K."/>
            <person name="Wang L."/>
            <person name="Huang L."/>
        </authorList>
    </citation>
    <scope>NUCLEOTIDE SEQUENCE [LARGE SCALE GENOMIC DNA]</scope>
    <source>
        <strain evidence="1">03-8</strain>
    </source>
</reference>
<dbReference type="EMBL" id="CM003104">
    <property type="protein sequence ID" value="KUI71226.1"/>
    <property type="molecule type" value="Genomic_DNA"/>
</dbReference>
<organism evidence="1 2">
    <name type="scientific">Cytospora mali</name>
    <name type="common">Apple Valsa canker fungus</name>
    <name type="synonym">Valsa mali</name>
    <dbReference type="NCBI Taxonomy" id="578113"/>
    <lineage>
        <taxon>Eukaryota</taxon>
        <taxon>Fungi</taxon>
        <taxon>Dikarya</taxon>
        <taxon>Ascomycota</taxon>
        <taxon>Pezizomycotina</taxon>
        <taxon>Sordariomycetes</taxon>
        <taxon>Sordariomycetidae</taxon>
        <taxon>Diaporthales</taxon>
        <taxon>Cytosporaceae</taxon>
        <taxon>Cytospora</taxon>
    </lineage>
</organism>
<sequence length="153" mass="16734">MAQYLEGINRFYEKTIPCSFAGGACSPAAQCNRLRMAIFSTKHQQPHGCPICDQAARDACHDLWGWHCGHAQNSQTAVGEKPSARILVINKEVRTMKIILGFMHVKIESVLIGLSWRFGVNSNALSGCSLSAHRVNTGSATPGSNELNRMHVL</sequence>
<gene>
    <name evidence="1" type="ORF">VM1G_11749</name>
</gene>
<name>A0A194W3W9_CYTMA</name>
<evidence type="ECO:0000313" key="1">
    <source>
        <dbReference type="EMBL" id="KUI71226.1"/>
    </source>
</evidence>
<keyword evidence="2" id="KW-1185">Reference proteome</keyword>
<dbReference type="Proteomes" id="UP000078559">
    <property type="component" value="Chromosome 7"/>
</dbReference>
<proteinExistence type="predicted"/>
<dbReference type="AlphaFoldDB" id="A0A194W3W9"/>
<evidence type="ECO:0000313" key="2">
    <source>
        <dbReference type="Proteomes" id="UP000078559"/>
    </source>
</evidence>